<dbReference type="RefSeq" id="WP_097208113.1">
    <property type="nucleotide sequence ID" value="NZ_JACHXB010000001.1"/>
</dbReference>
<dbReference type="AlphaFoldDB" id="A0A285EGF2"/>
<proteinExistence type="predicted"/>
<evidence type="ECO:0000256" key="1">
    <source>
        <dbReference type="SAM" id="MobiDB-lite"/>
    </source>
</evidence>
<reference evidence="2 3" key="1">
    <citation type="submission" date="2017-09" db="EMBL/GenBank/DDBJ databases">
        <authorList>
            <person name="Ehlers B."/>
            <person name="Leendertz F.H."/>
        </authorList>
    </citation>
    <scope>NUCLEOTIDE SEQUENCE [LARGE SCALE GENOMIC DNA]</scope>
    <source>
        <strain evidence="2 3">DSM 46844</strain>
    </source>
</reference>
<dbReference type="GO" id="GO:0006355">
    <property type="term" value="P:regulation of DNA-templated transcription"/>
    <property type="evidence" value="ECO:0007669"/>
    <property type="project" value="InterPro"/>
</dbReference>
<evidence type="ECO:0000313" key="2">
    <source>
        <dbReference type="EMBL" id="SNX98198.1"/>
    </source>
</evidence>
<dbReference type="InterPro" id="IPR016032">
    <property type="entry name" value="Sig_transdc_resp-reg_C-effctor"/>
</dbReference>
<dbReference type="InterPro" id="IPR036388">
    <property type="entry name" value="WH-like_DNA-bd_sf"/>
</dbReference>
<gene>
    <name evidence="2" type="ORF">SAMN06893097_109278</name>
</gene>
<organism evidence="2 3">
    <name type="scientific">Geodermatophilus sabuli</name>
    <dbReference type="NCBI Taxonomy" id="1564158"/>
    <lineage>
        <taxon>Bacteria</taxon>
        <taxon>Bacillati</taxon>
        <taxon>Actinomycetota</taxon>
        <taxon>Actinomycetes</taxon>
        <taxon>Geodermatophilales</taxon>
        <taxon>Geodermatophilaceae</taxon>
        <taxon>Geodermatophilus</taxon>
    </lineage>
</organism>
<dbReference type="Gene3D" id="1.10.10.10">
    <property type="entry name" value="Winged helix-like DNA-binding domain superfamily/Winged helix DNA-binding domain"/>
    <property type="match status" value="1"/>
</dbReference>
<dbReference type="Proteomes" id="UP000219514">
    <property type="component" value="Unassembled WGS sequence"/>
</dbReference>
<dbReference type="EMBL" id="OBDO01000009">
    <property type="protein sequence ID" value="SNX98198.1"/>
    <property type="molecule type" value="Genomic_DNA"/>
</dbReference>
<dbReference type="SUPFAM" id="SSF46894">
    <property type="entry name" value="C-terminal effector domain of the bipartite response regulators"/>
    <property type="match status" value="1"/>
</dbReference>
<feature type="compositionally biased region" description="Basic and acidic residues" evidence="1">
    <location>
        <begin position="1"/>
        <end position="10"/>
    </location>
</feature>
<protein>
    <recommendedName>
        <fullName evidence="4">HTH luxR-type domain-containing protein</fullName>
    </recommendedName>
</protein>
<feature type="region of interest" description="Disordered" evidence="1">
    <location>
        <begin position="1"/>
        <end position="21"/>
    </location>
</feature>
<keyword evidence="3" id="KW-1185">Reference proteome</keyword>
<dbReference type="OrthoDB" id="5242544at2"/>
<sequence>MHVARRDGGHRPAHPGSLSETQRRVLLALARPFEHGSAYAVPAANQQIAAELFLSVDAVKTHLRTLSAELGVEELPHN</sequence>
<name>A0A285EGF2_9ACTN</name>
<evidence type="ECO:0008006" key="4">
    <source>
        <dbReference type="Google" id="ProtNLM"/>
    </source>
</evidence>
<accession>A0A285EGF2</accession>
<evidence type="ECO:0000313" key="3">
    <source>
        <dbReference type="Proteomes" id="UP000219514"/>
    </source>
</evidence>
<dbReference type="GO" id="GO:0003677">
    <property type="term" value="F:DNA binding"/>
    <property type="evidence" value="ECO:0007669"/>
    <property type="project" value="InterPro"/>
</dbReference>